<organism evidence="2 3">
    <name type="scientific">Aspergillus sclerotioniger CBS 115572</name>
    <dbReference type="NCBI Taxonomy" id="1450535"/>
    <lineage>
        <taxon>Eukaryota</taxon>
        <taxon>Fungi</taxon>
        <taxon>Dikarya</taxon>
        <taxon>Ascomycota</taxon>
        <taxon>Pezizomycotina</taxon>
        <taxon>Eurotiomycetes</taxon>
        <taxon>Eurotiomycetidae</taxon>
        <taxon>Eurotiales</taxon>
        <taxon>Aspergillaceae</taxon>
        <taxon>Aspergillus</taxon>
        <taxon>Aspergillus subgen. Circumdati</taxon>
    </lineage>
</organism>
<dbReference type="RefSeq" id="XP_025469393.1">
    <property type="nucleotide sequence ID" value="XM_025607232.1"/>
</dbReference>
<protein>
    <submittedName>
        <fullName evidence="2">Uncharacterized protein</fullName>
    </submittedName>
</protein>
<proteinExistence type="predicted"/>
<gene>
    <name evidence="2" type="ORF">BO94DRAFT_376745</name>
</gene>
<dbReference type="Proteomes" id="UP000246702">
    <property type="component" value="Unassembled WGS sequence"/>
</dbReference>
<evidence type="ECO:0000313" key="2">
    <source>
        <dbReference type="EMBL" id="PWY91665.1"/>
    </source>
</evidence>
<dbReference type="AlphaFoldDB" id="A0A317X063"/>
<feature type="region of interest" description="Disordered" evidence="1">
    <location>
        <begin position="45"/>
        <end position="84"/>
    </location>
</feature>
<evidence type="ECO:0000313" key="3">
    <source>
        <dbReference type="Proteomes" id="UP000246702"/>
    </source>
</evidence>
<name>A0A317X063_9EURO</name>
<reference evidence="2 3" key="1">
    <citation type="submission" date="2016-12" db="EMBL/GenBank/DDBJ databases">
        <title>The genomes of Aspergillus section Nigri reveals drivers in fungal speciation.</title>
        <authorList>
            <consortium name="DOE Joint Genome Institute"/>
            <person name="Vesth T.C."/>
            <person name="Nybo J."/>
            <person name="Theobald S."/>
            <person name="Brandl J."/>
            <person name="Frisvad J.C."/>
            <person name="Nielsen K.F."/>
            <person name="Lyhne E.K."/>
            <person name="Kogle M.E."/>
            <person name="Kuo A."/>
            <person name="Riley R."/>
            <person name="Clum A."/>
            <person name="Nolan M."/>
            <person name="Lipzen A."/>
            <person name="Salamov A."/>
            <person name="Henrissat B."/>
            <person name="Wiebenga A."/>
            <person name="De Vries R.P."/>
            <person name="Grigoriev I.V."/>
            <person name="Mortensen U.H."/>
            <person name="Andersen M.R."/>
            <person name="Baker S.E."/>
        </authorList>
    </citation>
    <scope>NUCLEOTIDE SEQUENCE [LARGE SCALE GENOMIC DNA]</scope>
    <source>
        <strain evidence="2 3">CBS 115572</strain>
    </source>
</reference>
<dbReference type="EMBL" id="MSFK01000008">
    <property type="protein sequence ID" value="PWY91665.1"/>
    <property type="molecule type" value="Genomic_DNA"/>
</dbReference>
<evidence type="ECO:0000256" key="1">
    <source>
        <dbReference type="SAM" id="MobiDB-lite"/>
    </source>
</evidence>
<feature type="compositionally biased region" description="Low complexity" evidence="1">
    <location>
        <begin position="56"/>
        <end position="71"/>
    </location>
</feature>
<dbReference type="OrthoDB" id="4330117at2759"/>
<feature type="compositionally biased region" description="Polar residues" evidence="1">
    <location>
        <begin position="72"/>
        <end position="84"/>
    </location>
</feature>
<dbReference type="GeneID" id="37109375"/>
<accession>A0A317X063</accession>
<keyword evidence="3" id="KW-1185">Reference proteome</keyword>
<comment type="caution">
    <text evidence="2">The sequence shown here is derived from an EMBL/GenBank/DDBJ whole genome shotgun (WGS) entry which is preliminary data.</text>
</comment>
<sequence length="283" mass="30995">MGDDLDYPGAELLFDLNIPMYPPPPDGGLCQSTLVDTITDGDISAALGTDHSNPASTPVLSSSDSTLPSTTNHAAANTIDSEPSEQPSCACLKLLTEQLCHLNATERKHSTISPDRILSLAWVVLSCSDSALACAFCRLDTTVLQLITNTLQTIFHWAKVDYQDAVQHPLPPIQYGDWMVPEAESHLIKLLLTKRVLSLSHSVVTLLGLRVEEIQLLAKKQMKYQFIDIGHMRQAVKRLFLSLTELDGIVQRCGKGKQQLGLDGLFAHPPSEPTRLASDWDSE</sequence>